<comment type="similarity">
    <text evidence="2">Belongs to the uroporphyrinogen-III synthase family.</text>
</comment>
<evidence type="ECO:0000256" key="6">
    <source>
        <dbReference type="ARBA" id="ARBA00023244"/>
    </source>
</evidence>
<protein>
    <recommendedName>
        <fullName evidence="9">Uroporphyrinogen-III synthase</fullName>
        <ecNumber evidence="3">4.2.1.75</ecNumber>
    </recommendedName>
    <alternativeName>
        <fullName evidence="8">Hydroxymethylbilane hydrolyase [cyclizing]</fullName>
    </alternativeName>
    <alternativeName>
        <fullName evidence="7">Uroporphyrinogen-III cosynthase</fullName>
    </alternativeName>
</protein>
<keyword evidence="4" id="KW-0350">Heme biosynthesis</keyword>
<comment type="pathway">
    <text evidence="1">Porphyrin-containing compound metabolism; protoporphyrin-IX biosynthesis; coproporphyrinogen-III from 5-aminolevulinate: step 3/4.</text>
</comment>
<feature type="domain" description="Tetrapyrrole biosynthesis uroporphyrinogen III synthase" evidence="12">
    <location>
        <begin position="76"/>
        <end position="303"/>
    </location>
</feature>
<keyword evidence="6" id="KW-0627">Porphyrin biosynthesis</keyword>
<evidence type="ECO:0000256" key="5">
    <source>
        <dbReference type="ARBA" id="ARBA00023239"/>
    </source>
</evidence>
<dbReference type="AlphaFoldDB" id="A0A6V7HCV8"/>
<evidence type="ECO:0000256" key="4">
    <source>
        <dbReference type="ARBA" id="ARBA00023133"/>
    </source>
</evidence>
<evidence type="ECO:0000313" key="14">
    <source>
        <dbReference type="Proteomes" id="UP000752696"/>
    </source>
</evidence>
<dbReference type="Proteomes" id="UP000752696">
    <property type="component" value="Unassembled WGS sequence"/>
</dbReference>
<dbReference type="CDD" id="cd06578">
    <property type="entry name" value="HemD"/>
    <property type="match status" value="1"/>
</dbReference>
<dbReference type="GO" id="GO:0006782">
    <property type="term" value="P:protoporphyrinogen IX biosynthetic process"/>
    <property type="evidence" value="ECO:0007669"/>
    <property type="project" value="UniProtKB-UniPathway"/>
</dbReference>
<evidence type="ECO:0000256" key="3">
    <source>
        <dbReference type="ARBA" id="ARBA00013109"/>
    </source>
</evidence>
<evidence type="ECO:0000256" key="11">
    <source>
        <dbReference type="ARBA" id="ARBA00060039"/>
    </source>
</evidence>
<evidence type="ECO:0000256" key="1">
    <source>
        <dbReference type="ARBA" id="ARBA00004772"/>
    </source>
</evidence>
<evidence type="ECO:0000313" key="13">
    <source>
        <dbReference type="EMBL" id="CAD1476925.1"/>
    </source>
</evidence>
<dbReference type="InterPro" id="IPR039793">
    <property type="entry name" value="UROS/Hem4"/>
</dbReference>
<evidence type="ECO:0000256" key="7">
    <source>
        <dbReference type="ARBA" id="ARBA00031702"/>
    </source>
</evidence>
<evidence type="ECO:0000256" key="9">
    <source>
        <dbReference type="ARBA" id="ARBA00040167"/>
    </source>
</evidence>
<dbReference type="InterPro" id="IPR036108">
    <property type="entry name" value="4pyrrol_syn_uPrphyn_synt_sf"/>
</dbReference>
<dbReference type="GO" id="GO:0006780">
    <property type="term" value="P:uroporphyrinogen III biosynthetic process"/>
    <property type="evidence" value="ECO:0007669"/>
    <property type="project" value="InterPro"/>
</dbReference>
<dbReference type="SUPFAM" id="SSF69618">
    <property type="entry name" value="HemD-like"/>
    <property type="match status" value="1"/>
</dbReference>
<dbReference type="EC" id="4.2.1.75" evidence="3"/>
<gene>
    <name evidence="13" type="ORF">MHI_LOCUS695002</name>
</gene>
<organism evidence="13 14">
    <name type="scientific">Heterotrigona itama</name>
    <dbReference type="NCBI Taxonomy" id="395501"/>
    <lineage>
        <taxon>Eukaryota</taxon>
        <taxon>Metazoa</taxon>
        <taxon>Ecdysozoa</taxon>
        <taxon>Arthropoda</taxon>
        <taxon>Hexapoda</taxon>
        <taxon>Insecta</taxon>
        <taxon>Pterygota</taxon>
        <taxon>Neoptera</taxon>
        <taxon>Endopterygota</taxon>
        <taxon>Hymenoptera</taxon>
        <taxon>Apocrita</taxon>
        <taxon>Aculeata</taxon>
        <taxon>Apoidea</taxon>
        <taxon>Anthophila</taxon>
        <taxon>Apidae</taxon>
        <taxon>Heterotrigona</taxon>
    </lineage>
</organism>
<keyword evidence="14" id="KW-1185">Reference proteome</keyword>
<dbReference type="PANTHER" id="PTHR12390:SF0">
    <property type="entry name" value="UROPORPHYRINOGEN-III SYNTHASE"/>
    <property type="match status" value="1"/>
</dbReference>
<dbReference type="EMBL" id="CAJDYZ010009675">
    <property type="protein sequence ID" value="CAD1476925.1"/>
    <property type="molecule type" value="Genomic_DNA"/>
</dbReference>
<comment type="caution">
    <text evidence="13">The sequence shown here is derived from an EMBL/GenBank/DDBJ whole genome shotgun (WGS) entry which is preliminary data.</text>
</comment>
<dbReference type="UniPathway" id="UPA00251">
    <property type="reaction ID" value="UER00320"/>
</dbReference>
<comment type="catalytic activity">
    <reaction evidence="10">
        <text>hydroxymethylbilane = uroporphyrinogen III + H2O</text>
        <dbReference type="Rhea" id="RHEA:18965"/>
        <dbReference type="ChEBI" id="CHEBI:15377"/>
        <dbReference type="ChEBI" id="CHEBI:57308"/>
        <dbReference type="ChEBI" id="CHEBI:57845"/>
        <dbReference type="EC" id="4.2.1.75"/>
    </reaction>
</comment>
<dbReference type="GO" id="GO:0004852">
    <property type="term" value="F:uroporphyrinogen-III synthase activity"/>
    <property type="evidence" value="ECO:0007669"/>
    <property type="project" value="UniProtKB-EC"/>
</dbReference>
<dbReference type="FunFam" id="3.40.50.10090:FF:000003">
    <property type="entry name" value="uroporphyrinogen-III synthase"/>
    <property type="match status" value="1"/>
</dbReference>
<keyword evidence="5" id="KW-0456">Lyase</keyword>
<dbReference type="GO" id="GO:0006785">
    <property type="term" value="P:heme B biosynthetic process"/>
    <property type="evidence" value="ECO:0007669"/>
    <property type="project" value="UniProtKB-ARBA"/>
</dbReference>
<dbReference type="Pfam" id="PF02602">
    <property type="entry name" value="HEM4"/>
    <property type="match status" value="1"/>
</dbReference>
<sequence>IVRPKEYFDKNNNEIKFKFTFSSPNISLTPNPFANSALWLRFLARMTKENVANMAPRYEKVILCRGMSEKSDSQEAYVKTLKTAGYSCDCLPTLCFEFVNITELRSCLLSPSLYYGLILTSRRAAEAIGLAAKENDSILHPWRTLPVYCVGPATESFAKSHLGSENCFGKETGNAKELAELLVVSVAKKSKPLLYPCSEIGRETIEKILNENDVKVHKIVAYRTLPTKTLECDLSKFMDDRSKIFVFFSPSTIEHVVALLKEKSYDMNNIKAVAIGPVTGQALLNAGLNIFAIANKPDPMSLLDAISNAEKSEFDEKSD</sequence>
<dbReference type="InterPro" id="IPR003754">
    <property type="entry name" value="4pyrrol_synth_uPrphyn_synth"/>
</dbReference>
<dbReference type="PANTHER" id="PTHR12390">
    <property type="entry name" value="UROPORPHYRINOGEN III SYNTHASE"/>
    <property type="match status" value="1"/>
</dbReference>
<feature type="non-terminal residue" evidence="13">
    <location>
        <position position="319"/>
    </location>
</feature>
<reference evidence="13" key="1">
    <citation type="submission" date="2020-07" db="EMBL/GenBank/DDBJ databases">
        <authorList>
            <person name="Nazaruddin N."/>
        </authorList>
    </citation>
    <scope>NUCLEOTIDE SEQUENCE</scope>
</reference>
<evidence type="ECO:0000256" key="8">
    <source>
        <dbReference type="ARBA" id="ARBA00032649"/>
    </source>
</evidence>
<name>A0A6V7HCV8_9HYME</name>
<dbReference type="OrthoDB" id="5595751at2759"/>
<accession>A0A6V7HCV8</accession>
<dbReference type="GO" id="GO:0005829">
    <property type="term" value="C:cytosol"/>
    <property type="evidence" value="ECO:0007669"/>
    <property type="project" value="TreeGrafter"/>
</dbReference>
<evidence type="ECO:0000256" key="10">
    <source>
        <dbReference type="ARBA" id="ARBA00048617"/>
    </source>
</evidence>
<evidence type="ECO:0000259" key="12">
    <source>
        <dbReference type="Pfam" id="PF02602"/>
    </source>
</evidence>
<proteinExistence type="inferred from homology"/>
<evidence type="ECO:0000256" key="2">
    <source>
        <dbReference type="ARBA" id="ARBA00008133"/>
    </source>
</evidence>
<comment type="function">
    <text evidence="11">Catalyzes cyclization of the linear tetrapyrrole, hydroxymethylbilane, to the macrocyclic uroporphyrinogen III, the branch point for the various sub-pathways leading to the wide diversity of porphyrins. Porphyrins act as cofactors for a multitude of enzymes that perform a variety of processes within the cell such as methionine synthesis (vitamin B12) or oxygen transport (heme).</text>
</comment>
<dbReference type="Gene3D" id="3.40.50.10090">
    <property type="match status" value="2"/>
</dbReference>